<dbReference type="SMART" id="SM00482">
    <property type="entry name" value="POLAc"/>
    <property type="match status" value="1"/>
</dbReference>
<dbReference type="CDD" id="cd09859">
    <property type="entry name" value="PIN_53EXO"/>
    <property type="match status" value="1"/>
</dbReference>
<dbReference type="GO" id="GO:0008409">
    <property type="term" value="F:5'-3' exonuclease activity"/>
    <property type="evidence" value="ECO:0007669"/>
    <property type="project" value="UniProtKB-UniRule"/>
</dbReference>
<dbReference type="PRINTS" id="PR00868">
    <property type="entry name" value="DNAPOLI"/>
</dbReference>
<evidence type="ECO:0000256" key="14">
    <source>
        <dbReference type="ARBA" id="ARBA00049244"/>
    </source>
</evidence>
<accession>A0AA36Y6W2</accession>
<keyword evidence="9 16" id="KW-0378">Hydrolase</keyword>
<comment type="catalytic activity">
    <reaction evidence="14 16">
        <text>DNA(n) + a 2'-deoxyribonucleoside 5'-triphosphate = DNA(n+1) + diphosphate</text>
        <dbReference type="Rhea" id="RHEA:22508"/>
        <dbReference type="Rhea" id="RHEA-COMP:17339"/>
        <dbReference type="Rhea" id="RHEA-COMP:17340"/>
        <dbReference type="ChEBI" id="CHEBI:33019"/>
        <dbReference type="ChEBI" id="CHEBI:61560"/>
        <dbReference type="ChEBI" id="CHEBI:173112"/>
        <dbReference type="EC" id="2.7.7.7"/>
    </reaction>
</comment>
<evidence type="ECO:0000256" key="4">
    <source>
        <dbReference type="ARBA" id="ARBA00022679"/>
    </source>
</evidence>
<dbReference type="FunFam" id="1.10.150.20:FF:000003">
    <property type="entry name" value="DNA polymerase I"/>
    <property type="match status" value="1"/>
</dbReference>
<sequence length="882" mass="98718">MEAQKKVVLIDGHSILNRAFYGVPELTNSAGLHTNAVYGFLNILLKLLEEERADYLAVAFDLPAPTFRHERYAAYKGTRKPMPEELREQVPLLKELLGAMHIQTVSLEGFEADDVIGTLAKRCQKEGYEVTVVSGDRDLLQLADRHILIRLPKTSRGKTEILDFTPEAVRETYGVTPEEFIDVKALMGDTSDNIPGVPSIGEKTATALIQSFHSIENLKEHLDEVKPPRAKKALEEHFEDAVFSKWLATICLDAPLALDLSSLKLGEIYTAAAYEQIQRLEFRSLLKHFGSEVQRENMRAQQKPKLRLLQSAAELREVLRQAAEAPEIGIARDDLLISLCFRAEEAVLFYRREPEEAEREKMKALAGTGEGTVLTGTAEQDFLKALFQQAKRVSALSLKELIKAVGTAERENVDDLGVLAYLVNPLKESYQSEDLARDYLSLLLPSAKEDAVAAAAYAGYVVFAARQPLCDKVKELGMEMLYETVERPLIFMLAEMEETGVRVDAEKLKAFSEELETEIHRIETEIFEETGENFNLNSPKQLGEILFEKMKLPYGKKTKSGYSTAADILEKLAPEYPVVKKILRYRMLTKLNSTYAIGLAGFIRADGRIHGTFHQTITATGRISSANPNLQNIPIRTEMGSRVRAVFVPSPGKVFVDADYSQIELRILAALSGDENLIAAYRDAVDVHAVTASQVFHVPLSEVTPLQRRNAKAVNFGVVYGISAFGLSEDLSISRNEAKEYINRYFATYPEVKHFLDRQIKEAKEYGFTRTLFGRIRPVPELKSSNFMQRSFGERVAMNAPIQGTAADIMKIAMVKVRRALAAEKLDARIVLQIHDELLVEAAEAEAPRVLELLKETMRHAAELRVLLEVDAHIGASWLEAH</sequence>
<dbReference type="InterPro" id="IPR036279">
    <property type="entry name" value="5-3_exonuclease_C_sf"/>
</dbReference>
<dbReference type="GO" id="GO:0003887">
    <property type="term" value="F:DNA-directed DNA polymerase activity"/>
    <property type="evidence" value="ECO:0007669"/>
    <property type="project" value="UniProtKB-UniRule"/>
</dbReference>
<dbReference type="InterPro" id="IPR036397">
    <property type="entry name" value="RNaseH_sf"/>
</dbReference>
<evidence type="ECO:0000313" key="20">
    <source>
        <dbReference type="Proteomes" id="UP000018466"/>
    </source>
</evidence>
<evidence type="ECO:0000256" key="7">
    <source>
        <dbReference type="ARBA" id="ARBA00022722"/>
    </source>
</evidence>
<comment type="similarity">
    <text evidence="1 16">Belongs to the DNA polymerase type-A family.</text>
</comment>
<dbReference type="InterPro" id="IPR002298">
    <property type="entry name" value="DNA_polymerase_A"/>
</dbReference>
<dbReference type="InterPro" id="IPR020046">
    <property type="entry name" value="5-3_exonucl_a-hlix_arch_N"/>
</dbReference>
<protein>
    <recommendedName>
        <fullName evidence="3 15">DNA polymerase I</fullName>
        <ecNumber evidence="2 15">2.7.7.7</ecNumber>
    </recommendedName>
</protein>
<name>A0AA36Y6W2_9FIRM</name>
<proteinExistence type="inferred from homology"/>
<keyword evidence="10 16" id="KW-0269">Exonuclease</keyword>
<evidence type="ECO:0000313" key="19">
    <source>
        <dbReference type="EMBL" id="EHO18597.1"/>
    </source>
</evidence>
<evidence type="ECO:0000256" key="10">
    <source>
        <dbReference type="ARBA" id="ARBA00022839"/>
    </source>
</evidence>
<dbReference type="GO" id="GO:0006261">
    <property type="term" value="P:DNA-templated DNA replication"/>
    <property type="evidence" value="ECO:0007669"/>
    <property type="project" value="UniProtKB-UniRule"/>
</dbReference>
<dbReference type="GO" id="GO:0006302">
    <property type="term" value="P:double-strand break repair"/>
    <property type="evidence" value="ECO:0007669"/>
    <property type="project" value="TreeGrafter"/>
</dbReference>
<evidence type="ECO:0000256" key="13">
    <source>
        <dbReference type="ARBA" id="ARBA00023204"/>
    </source>
</evidence>
<gene>
    <name evidence="16" type="primary">polA</name>
    <name evidence="19" type="ORF">HMPREF9623_00065</name>
</gene>
<dbReference type="PROSITE" id="PS00447">
    <property type="entry name" value="DNA_POLYMERASE_A"/>
    <property type="match status" value="1"/>
</dbReference>
<dbReference type="SMART" id="SM00279">
    <property type="entry name" value="HhH2"/>
    <property type="match status" value="1"/>
</dbReference>
<evidence type="ECO:0000256" key="8">
    <source>
        <dbReference type="ARBA" id="ARBA00022763"/>
    </source>
</evidence>
<organism evidence="19 20">
    <name type="scientific">Stomatobaculum longum</name>
    <dbReference type="NCBI Taxonomy" id="796942"/>
    <lineage>
        <taxon>Bacteria</taxon>
        <taxon>Bacillati</taxon>
        <taxon>Bacillota</taxon>
        <taxon>Clostridia</taxon>
        <taxon>Lachnospirales</taxon>
        <taxon>Lachnospiraceae</taxon>
        <taxon>Stomatobaculum</taxon>
    </lineage>
</organism>
<dbReference type="Gene3D" id="3.30.420.10">
    <property type="entry name" value="Ribonuclease H-like superfamily/Ribonuclease H"/>
    <property type="match status" value="1"/>
</dbReference>
<keyword evidence="6 16" id="KW-0235">DNA replication</keyword>
<dbReference type="InterPro" id="IPR020045">
    <property type="entry name" value="DNA_polI_H3TH"/>
</dbReference>
<dbReference type="SUPFAM" id="SSF47807">
    <property type="entry name" value="5' to 3' exonuclease, C-terminal subdomain"/>
    <property type="match status" value="1"/>
</dbReference>
<evidence type="ECO:0000256" key="6">
    <source>
        <dbReference type="ARBA" id="ARBA00022705"/>
    </source>
</evidence>
<dbReference type="PANTHER" id="PTHR10133">
    <property type="entry name" value="DNA POLYMERASE I"/>
    <property type="match status" value="1"/>
</dbReference>
<dbReference type="EC" id="2.7.7.7" evidence="2 15"/>
<dbReference type="SUPFAM" id="SSF56672">
    <property type="entry name" value="DNA/RNA polymerases"/>
    <property type="match status" value="1"/>
</dbReference>
<dbReference type="Gene3D" id="3.40.50.1010">
    <property type="entry name" value="5'-nuclease"/>
    <property type="match status" value="1"/>
</dbReference>
<evidence type="ECO:0000256" key="9">
    <source>
        <dbReference type="ARBA" id="ARBA00022801"/>
    </source>
</evidence>
<dbReference type="InterPro" id="IPR018320">
    <property type="entry name" value="DNA_polymerase_1"/>
</dbReference>
<keyword evidence="4 16" id="KW-0808">Transferase</keyword>
<evidence type="ECO:0000256" key="1">
    <source>
        <dbReference type="ARBA" id="ARBA00007705"/>
    </source>
</evidence>
<dbReference type="Pfam" id="PF00476">
    <property type="entry name" value="DNA_pol_A"/>
    <property type="match status" value="1"/>
</dbReference>
<dbReference type="SUPFAM" id="SSF88723">
    <property type="entry name" value="PIN domain-like"/>
    <property type="match status" value="1"/>
</dbReference>
<dbReference type="InterPro" id="IPR019760">
    <property type="entry name" value="DNA-dir_DNA_pol_A_CS"/>
</dbReference>
<dbReference type="FunFam" id="3.40.50.1010:FF:000001">
    <property type="entry name" value="DNA polymerase I"/>
    <property type="match status" value="1"/>
</dbReference>
<dbReference type="CDD" id="cd08637">
    <property type="entry name" value="DNA_pol_A_pol_I_C"/>
    <property type="match status" value="1"/>
</dbReference>
<feature type="domain" description="5'-3' exonuclease" evidence="17">
    <location>
        <begin position="5"/>
        <end position="266"/>
    </location>
</feature>
<dbReference type="InterPro" id="IPR029060">
    <property type="entry name" value="PIN-like_dom_sf"/>
</dbReference>
<evidence type="ECO:0000256" key="15">
    <source>
        <dbReference type="NCBIfam" id="TIGR00593"/>
    </source>
</evidence>
<keyword evidence="12 16" id="KW-0238">DNA-binding</keyword>
<dbReference type="Pfam" id="PF02739">
    <property type="entry name" value="5_3_exonuc_N"/>
    <property type="match status" value="1"/>
</dbReference>
<dbReference type="FunFam" id="1.10.150.20:FF:000002">
    <property type="entry name" value="DNA polymerase I"/>
    <property type="match status" value="1"/>
</dbReference>
<keyword evidence="5 16" id="KW-0548">Nucleotidyltransferase</keyword>
<dbReference type="PANTHER" id="PTHR10133:SF27">
    <property type="entry name" value="DNA POLYMERASE NU"/>
    <property type="match status" value="1"/>
</dbReference>
<evidence type="ECO:0000256" key="3">
    <source>
        <dbReference type="ARBA" id="ARBA00020311"/>
    </source>
</evidence>
<evidence type="ECO:0000256" key="2">
    <source>
        <dbReference type="ARBA" id="ARBA00012417"/>
    </source>
</evidence>
<keyword evidence="7" id="KW-0540">Nuclease</keyword>
<dbReference type="InterPro" id="IPR002421">
    <property type="entry name" value="5-3_exonuclease"/>
</dbReference>
<evidence type="ECO:0000256" key="5">
    <source>
        <dbReference type="ARBA" id="ARBA00022695"/>
    </source>
</evidence>
<keyword evidence="8 16" id="KW-0227">DNA damage</keyword>
<dbReference type="FunFam" id="1.20.1060.10:FF:000001">
    <property type="entry name" value="DNA polymerase I"/>
    <property type="match status" value="1"/>
</dbReference>
<dbReference type="InterPro" id="IPR008918">
    <property type="entry name" value="HhH2"/>
</dbReference>
<dbReference type="InterPro" id="IPR043502">
    <property type="entry name" value="DNA/RNA_pol_sf"/>
</dbReference>
<dbReference type="InterPro" id="IPR001098">
    <property type="entry name" value="DNA-dir_DNA_pol_A_palm_dom"/>
</dbReference>
<reference evidence="19 20" key="1">
    <citation type="submission" date="2011-10" db="EMBL/GenBank/DDBJ databases">
        <title>The Genome Sequence of Lachnospiraceae bacterium ACC2.</title>
        <authorList>
            <consortium name="The Broad Institute Genome Sequencing Platform"/>
            <person name="Earl A."/>
            <person name="Ward D."/>
            <person name="Feldgarden M."/>
            <person name="Gevers D."/>
            <person name="Sizova M."/>
            <person name="Hazen A."/>
            <person name="Epstein S."/>
            <person name="Young S.K."/>
            <person name="Zeng Q."/>
            <person name="Gargeya S."/>
            <person name="Fitzgerald M."/>
            <person name="Haas B."/>
            <person name="Abouelleil A."/>
            <person name="Alvarado L."/>
            <person name="Arachchi H.M."/>
            <person name="Berlin A."/>
            <person name="Brown A."/>
            <person name="Chapman S.B."/>
            <person name="Chen Z."/>
            <person name="Dunbar C."/>
            <person name="Freedman E."/>
            <person name="Gearin G."/>
            <person name="Goldberg J."/>
            <person name="Griggs A."/>
            <person name="Gujja S."/>
            <person name="Heiman D."/>
            <person name="Howarth C."/>
            <person name="Larson L."/>
            <person name="Lui A."/>
            <person name="MacDonald P.J.P."/>
            <person name="Montmayeur A."/>
            <person name="Murphy C."/>
            <person name="Neiman D."/>
            <person name="Pearson M."/>
            <person name="Priest M."/>
            <person name="Roberts A."/>
            <person name="Saif S."/>
            <person name="Shea T."/>
            <person name="Shenoy N."/>
            <person name="Sisk P."/>
            <person name="Stolte C."/>
            <person name="Sykes S."/>
            <person name="Wortman J."/>
            <person name="Nusbaum C."/>
            <person name="Birren B."/>
        </authorList>
    </citation>
    <scope>NUCLEOTIDE SEQUENCE [LARGE SCALE GENOMIC DNA]</scope>
    <source>
        <strain evidence="19 20">ACC2</strain>
    </source>
</reference>
<dbReference type="NCBIfam" id="NF004397">
    <property type="entry name" value="PRK05755.1"/>
    <property type="match status" value="1"/>
</dbReference>
<dbReference type="NCBIfam" id="TIGR00593">
    <property type="entry name" value="pola"/>
    <property type="match status" value="1"/>
</dbReference>
<dbReference type="Gene3D" id="3.30.70.370">
    <property type="match status" value="1"/>
</dbReference>
<evidence type="ECO:0000256" key="16">
    <source>
        <dbReference type="RuleBase" id="RU004460"/>
    </source>
</evidence>
<feature type="domain" description="DNA-directed DNA polymerase family A palm" evidence="18">
    <location>
        <begin position="640"/>
        <end position="846"/>
    </location>
</feature>
<comment type="function">
    <text evidence="16">In addition to polymerase activity, this DNA polymerase exhibits 5'-3' exonuclease activity.</text>
</comment>
<comment type="subunit">
    <text evidence="16">Single-chain monomer with multiple functions.</text>
</comment>
<dbReference type="EMBL" id="AGEL01000002">
    <property type="protein sequence ID" value="EHO18597.1"/>
    <property type="molecule type" value="Genomic_DNA"/>
</dbReference>
<dbReference type="Gene3D" id="1.10.150.20">
    <property type="entry name" value="5' to 3' exonuclease, C-terminal subdomain"/>
    <property type="match status" value="2"/>
</dbReference>
<evidence type="ECO:0000259" key="17">
    <source>
        <dbReference type="SMART" id="SM00475"/>
    </source>
</evidence>
<keyword evidence="13 16" id="KW-0234">DNA repair</keyword>
<dbReference type="SMART" id="SM00475">
    <property type="entry name" value="53EXOc"/>
    <property type="match status" value="1"/>
</dbReference>
<comment type="caution">
    <text evidence="19">The sequence shown here is derived from an EMBL/GenBank/DDBJ whole genome shotgun (WGS) entry which is preliminary data.</text>
</comment>
<evidence type="ECO:0000256" key="12">
    <source>
        <dbReference type="ARBA" id="ARBA00023125"/>
    </source>
</evidence>
<keyword evidence="20" id="KW-1185">Reference proteome</keyword>
<evidence type="ECO:0000256" key="11">
    <source>
        <dbReference type="ARBA" id="ARBA00022932"/>
    </source>
</evidence>
<keyword evidence="11 16" id="KW-0239">DNA-directed DNA polymerase</keyword>
<dbReference type="CDD" id="cd09898">
    <property type="entry name" value="H3TH_53EXO"/>
    <property type="match status" value="1"/>
</dbReference>
<dbReference type="Gene3D" id="1.20.1060.10">
    <property type="entry name" value="Taq DNA Polymerase, Chain T, domain 4"/>
    <property type="match status" value="1"/>
</dbReference>
<evidence type="ECO:0000259" key="18">
    <source>
        <dbReference type="SMART" id="SM00482"/>
    </source>
</evidence>
<dbReference type="GO" id="GO:0003677">
    <property type="term" value="F:DNA binding"/>
    <property type="evidence" value="ECO:0007669"/>
    <property type="project" value="UniProtKB-UniRule"/>
</dbReference>
<dbReference type="Proteomes" id="UP000018466">
    <property type="component" value="Unassembled WGS sequence"/>
</dbReference>
<dbReference type="Pfam" id="PF01367">
    <property type="entry name" value="5_3_exonuc"/>
    <property type="match status" value="1"/>
</dbReference>
<dbReference type="AlphaFoldDB" id="A0AA36Y6W2"/>